<keyword evidence="11" id="KW-1185">Reference proteome</keyword>
<dbReference type="InterPro" id="IPR038501">
    <property type="entry name" value="Spore_GerAC_C_sf"/>
</dbReference>
<evidence type="ECO:0000256" key="7">
    <source>
        <dbReference type="ARBA" id="ARBA00023288"/>
    </source>
</evidence>
<evidence type="ECO:0000256" key="4">
    <source>
        <dbReference type="ARBA" id="ARBA00022729"/>
    </source>
</evidence>
<evidence type="ECO:0000256" key="5">
    <source>
        <dbReference type="ARBA" id="ARBA00023136"/>
    </source>
</evidence>
<keyword evidence="4" id="KW-0732">Signal</keyword>
<keyword evidence="7" id="KW-0449">Lipoprotein</keyword>
<name>A0ABV6DV02_9BACL</name>
<dbReference type="Proteomes" id="UP001589776">
    <property type="component" value="Unassembled WGS sequence"/>
</dbReference>
<evidence type="ECO:0000259" key="8">
    <source>
        <dbReference type="Pfam" id="PF05504"/>
    </source>
</evidence>
<evidence type="ECO:0000256" key="3">
    <source>
        <dbReference type="ARBA" id="ARBA00022544"/>
    </source>
</evidence>
<dbReference type="PANTHER" id="PTHR35789">
    <property type="entry name" value="SPORE GERMINATION PROTEIN B3"/>
    <property type="match status" value="1"/>
</dbReference>
<dbReference type="PANTHER" id="PTHR35789:SF1">
    <property type="entry name" value="SPORE GERMINATION PROTEIN B3"/>
    <property type="match status" value="1"/>
</dbReference>
<dbReference type="Pfam" id="PF25198">
    <property type="entry name" value="Spore_GerAC_N"/>
    <property type="match status" value="1"/>
</dbReference>
<dbReference type="InterPro" id="IPR046953">
    <property type="entry name" value="Spore_GerAC-like_C"/>
</dbReference>
<dbReference type="RefSeq" id="WP_377474725.1">
    <property type="nucleotide sequence ID" value="NZ_JBHLWN010000121.1"/>
</dbReference>
<evidence type="ECO:0000256" key="6">
    <source>
        <dbReference type="ARBA" id="ARBA00023139"/>
    </source>
</evidence>
<dbReference type="EMBL" id="JBHLWN010000121">
    <property type="protein sequence ID" value="MFC0216489.1"/>
    <property type="molecule type" value="Genomic_DNA"/>
</dbReference>
<keyword evidence="6" id="KW-0564">Palmitate</keyword>
<comment type="caution">
    <text evidence="10">The sequence shown here is derived from an EMBL/GenBank/DDBJ whole genome shotgun (WGS) entry which is preliminary data.</text>
</comment>
<dbReference type="Pfam" id="PF05504">
    <property type="entry name" value="Spore_GerAC"/>
    <property type="match status" value="1"/>
</dbReference>
<proteinExistence type="inferred from homology"/>
<comment type="similarity">
    <text evidence="2">Belongs to the GerABKC lipoprotein family.</text>
</comment>
<evidence type="ECO:0000313" key="11">
    <source>
        <dbReference type="Proteomes" id="UP001589776"/>
    </source>
</evidence>
<reference evidence="10 11" key="1">
    <citation type="submission" date="2024-09" db="EMBL/GenBank/DDBJ databases">
        <authorList>
            <person name="Sun Q."/>
            <person name="Mori K."/>
        </authorList>
    </citation>
    <scope>NUCLEOTIDE SEQUENCE [LARGE SCALE GENOMIC DNA]</scope>
    <source>
        <strain evidence="10 11">CCM 7759</strain>
    </source>
</reference>
<dbReference type="NCBIfam" id="TIGR02887">
    <property type="entry name" value="spore_ger_x_C"/>
    <property type="match status" value="1"/>
</dbReference>
<organism evidence="10 11">
    <name type="scientific">Paenibacillus chartarius</name>
    <dbReference type="NCBI Taxonomy" id="747481"/>
    <lineage>
        <taxon>Bacteria</taxon>
        <taxon>Bacillati</taxon>
        <taxon>Bacillota</taxon>
        <taxon>Bacilli</taxon>
        <taxon>Bacillales</taxon>
        <taxon>Paenibacillaceae</taxon>
        <taxon>Paenibacillus</taxon>
    </lineage>
</organism>
<accession>A0ABV6DV02</accession>
<protein>
    <submittedName>
        <fullName evidence="10">Ger(X)C family spore germination protein</fullName>
    </submittedName>
</protein>
<feature type="domain" description="Spore germination protein N-terminal" evidence="9">
    <location>
        <begin position="23"/>
        <end position="202"/>
    </location>
</feature>
<dbReference type="InterPro" id="IPR008844">
    <property type="entry name" value="Spore_GerAC-like"/>
</dbReference>
<gene>
    <name evidence="10" type="ORF">ACFFK0_29250</name>
</gene>
<keyword evidence="5" id="KW-0472">Membrane</keyword>
<evidence type="ECO:0000313" key="10">
    <source>
        <dbReference type="EMBL" id="MFC0216489.1"/>
    </source>
</evidence>
<dbReference type="InterPro" id="IPR057336">
    <property type="entry name" value="GerAC_N"/>
</dbReference>
<feature type="domain" description="Spore germination GerAC-like C-terminal" evidence="8">
    <location>
        <begin position="235"/>
        <end position="399"/>
    </location>
</feature>
<comment type="subcellular location">
    <subcellularLocation>
        <location evidence="1">Membrane</location>
        <topology evidence="1">Lipid-anchor</topology>
    </subcellularLocation>
</comment>
<evidence type="ECO:0000256" key="2">
    <source>
        <dbReference type="ARBA" id="ARBA00007886"/>
    </source>
</evidence>
<dbReference type="Gene3D" id="3.30.300.210">
    <property type="entry name" value="Nutrient germinant receptor protein C, domain 3"/>
    <property type="match status" value="1"/>
</dbReference>
<evidence type="ECO:0000256" key="1">
    <source>
        <dbReference type="ARBA" id="ARBA00004635"/>
    </source>
</evidence>
<keyword evidence="3" id="KW-0309">Germination</keyword>
<evidence type="ECO:0000259" key="9">
    <source>
        <dbReference type="Pfam" id="PF25198"/>
    </source>
</evidence>
<sequence length="405" mass="44296">MHPVYRAALALILCVVLPGCWNRTELNEIGIASASGFDRSGEDWVGSFQIIVPSAMASGTTGGGGGGGGNSPAINVHSVKGQTIMEAASLSNLENPRRLYFAHNNVVIIGKEAAEKGVGQLIDLYLRNAESRETVLLLLTEQKASEMLRKLLPPEKIAGAGIAEILRKEKDLTSMFAPVTVFDVANKMINTDTKAIGVPVIAVSGGTDHDNETDLESMDAFKKTSPTQKIKLVKLGIFHNNRLVGWMDRKESRGLNWMTDKVNGTLLAISSSASNRKPNISLTIVSSKTTVHPVKQGEKYVMNVNVKAKGDLNESGGKLMLTDRNVLLELEEQAEREIESEIKAGWKAMRRLGVDAAGFTDSIHRRMPADWKQMKGDWKAVFDKMELNVRVQVTIKRQGLIQNSY</sequence>